<evidence type="ECO:0000313" key="6">
    <source>
        <dbReference type="EMBL" id="USQ79024.1"/>
    </source>
</evidence>
<dbReference type="PANTHER" id="PTHR30006:SF3">
    <property type="entry name" value="THIAMINE-BINDING PERIPLASMIC PROTEIN"/>
    <property type="match status" value="1"/>
</dbReference>
<dbReference type="EMBL" id="CP099489">
    <property type="protein sequence ID" value="USQ79024.1"/>
    <property type="molecule type" value="Genomic_DNA"/>
</dbReference>
<evidence type="ECO:0000313" key="7">
    <source>
        <dbReference type="Proteomes" id="UP001056455"/>
    </source>
</evidence>
<protein>
    <submittedName>
        <fullName evidence="6">Polyamine ABC transporter substrate-binding protein</fullName>
    </submittedName>
</protein>
<keyword evidence="7" id="KW-1185">Reference proteome</keyword>
<proteinExistence type="predicted"/>
<evidence type="ECO:0000256" key="3">
    <source>
        <dbReference type="ARBA" id="ARBA00022729"/>
    </source>
</evidence>
<evidence type="ECO:0000256" key="5">
    <source>
        <dbReference type="SAM" id="SignalP"/>
    </source>
</evidence>
<dbReference type="Proteomes" id="UP001056455">
    <property type="component" value="Chromosome"/>
</dbReference>
<evidence type="ECO:0000256" key="1">
    <source>
        <dbReference type="ARBA" id="ARBA00004418"/>
    </source>
</evidence>
<reference evidence="6" key="1">
    <citation type="submission" date="2022-06" db="EMBL/GenBank/DDBJ databases">
        <title>Ornithinimicrobium HY1793.</title>
        <authorList>
            <person name="Huang Y."/>
        </authorList>
    </citation>
    <scope>NUCLEOTIDE SEQUENCE</scope>
    <source>
        <strain evidence="6">HY1793</strain>
    </source>
</reference>
<dbReference type="SUPFAM" id="SSF53850">
    <property type="entry name" value="Periplasmic binding protein-like II"/>
    <property type="match status" value="1"/>
</dbReference>
<feature type="chain" id="PRO_5046958212" evidence="5">
    <location>
        <begin position="22"/>
        <end position="362"/>
    </location>
</feature>
<name>A0ABY4YQY2_9MICO</name>
<dbReference type="RefSeq" id="WP_252591934.1">
    <property type="nucleotide sequence ID" value="NZ_CP099489.1"/>
</dbReference>
<keyword evidence="3 5" id="KW-0732">Signal</keyword>
<dbReference type="PANTHER" id="PTHR30006">
    <property type="entry name" value="THIAMINE-BINDING PERIPLASMIC PROTEIN-RELATED"/>
    <property type="match status" value="1"/>
</dbReference>
<sequence length="362" mass="38596">MKSSRTLTAVAGLASVTMLLAACGTGSGGSGDGGAASGDGDAQTLTYASYGGTFEAGQVKAWQEPYSAENPGITFANTSPSDTAMIKAQVESGNVQWDLADVNPFFAADYCDELVEPLDLPNVDTSQFDEALVGECYFGSYQFALIISYNTDKWPDPASAPSTVADFFDTEKFPGQRGVVNDVTNGMLEYALMADGVTPEELYPLDVDRALAKWDTVRDQTTFAANNGAMLQLATGNQVDMMMLVSARTKASLDEGAPFAPIWDQTMVTFHTLVVPKGAPNKEAAMDFIEFTLEPEQSAGFAEAAGVSPTNKEAVIELDETATEVNAFDEEVNTGGVITTDAEWWGENVTDVADRFNTWLNG</sequence>
<evidence type="ECO:0000256" key="2">
    <source>
        <dbReference type="ARBA" id="ARBA00022448"/>
    </source>
</evidence>
<accession>A0ABY4YQY2</accession>
<keyword evidence="4" id="KW-0574">Periplasm</keyword>
<dbReference type="Pfam" id="PF13416">
    <property type="entry name" value="SBP_bac_8"/>
    <property type="match status" value="1"/>
</dbReference>
<feature type="signal peptide" evidence="5">
    <location>
        <begin position="1"/>
        <end position="21"/>
    </location>
</feature>
<comment type="subcellular location">
    <subcellularLocation>
        <location evidence="1">Periplasm</location>
    </subcellularLocation>
</comment>
<dbReference type="PROSITE" id="PS51257">
    <property type="entry name" value="PROKAR_LIPOPROTEIN"/>
    <property type="match status" value="1"/>
</dbReference>
<organism evidence="6 7">
    <name type="scientific">Ornithinimicrobium faecis</name>
    <dbReference type="NCBI Taxonomy" id="2934158"/>
    <lineage>
        <taxon>Bacteria</taxon>
        <taxon>Bacillati</taxon>
        <taxon>Actinomycetota</taxon>
        <taxon>Actinomycetes</taxon>
        <taxon>Micrococcales</taxon>
        <taxon>Ornithinimicrobiaceae</taxon>
        <taxon>Ornithinimicrobium</taxon>
    </lineage>
</organism>
<evidence type="ECO:0000256" key="4">
    <source>
        <dbReference type="ARBA" id="ARBA00022764"/>
    </source>
</evidence>
<gene>
    <name evidence="6" type="ORF">NF556_15535</name>
</gene>
<dbReference type="InterPro" id="IPR006059">
    <property type="entry name" value="SBP"/>
</dbReference>
<dbReference type="CDD" id="cd13589">
    <property type="entry name" value="PBP2_polyamine_RpCGA009"/>
    <property type="match status" value="1"/>
</dbReference>
<keyword evidence="2" id="KW-0813">Transport</keyword>
<dbReference type="Gene3D" id="3.40.190.10">
    <property type="entry name" value="Periplasmic binding protein-like II"/>
    <property type="match status" value="2"/>
</dbReference>